<dbReference type="Proteomes" id="UP000243525">
    <property type="component" value="Unassembled WGS sequence"/>
</dbReference>
<protein>
    <submittedName>
        <fullName evidence="1">Uncharacterized protein</fullName>
    </submittedName>
</protein>
<dbReference type="EMBL" id="QAAD01000008">
    <property type="protein sequence ID" value="PTN08552.1"/>
    <property type="molecule type" value="Genomic_DNA"/>
</dbReference>
<evidence type="ECO:0000313" key="1">
    <source>
        <dbReference type="EMBL" id="PTN08552.1"/>
    </source>
</evidence>
<reference evidence="1 2" key="1">
    <citation type="submission" date="2018-04" db="EMBL/GenBank/DDBJ databases">
        <title>Genomic Encyclopedia of Archaeal and Bacterial Type Strains, Phase II (KMG-II): from individual species to whole genera.</title>
        <authorList>
            <person name="Goeker M."/>
        </authorList>
    </citation>
    <scope>NUCLEOTIDE SEQUENCE [LARGE SCALE GENOMIC DNA]</scope>
    <source>
        <strain evidence="1 2">DSM 28823</strain>
    </source>
</reference>
<sequence>MQEQIARLAIMMQWAMLTLFQTKISLHFSMLTEKYRLEIPFIGSHLKAHSIIVNIMPIMRELISIHYAYYLE</sequence>
<accession>A0A2T5C1R3</accession>
<proteinExistence type="predicted"/>
<evidence type="ECO:0000313" key="2">
    <source>
        <dbReference type="Proteomes" id="UP000243525"/>
    </source>
</evidence>
<gene>
    <name evidence="1" type="ORF">C8N47_108109</name>
</gene>
<organism evidence="1 2">
    <name type="scientific">Mangrovibacterium marinum</name>
    <dbReference type="NCBI Taxonomy" id="1639118"/>
    <lineage>
        <taxon>Bacteria</taxon>
        <taxon>Pseudomonadati</taxon>
        <taxon>Bacteroidota</taxon>
        <taxon>Bacteroidia</taxon>
        <taxon>Marinilabiliales</taxon>
        <taxon>Prolixibacteraceae</taxon>
        <taxon>Mangrovibacterium</taxon>
    </lineage>
</organism>
<comment type="caution">
    <text evidence="1">The sequence shown here is derived from an EMBL/GenBank/DDBJ whole genome shotgun (WGS) entry which is preliminary data.</text>
</comment>
<dbReference type="AlphaFoldDB" id="A0A2T5C1R3"/>
<name>A0A2T5C1R3_9BACT</name>
<keyword evidence="2" id="KW-1185">Reference proteome</keyword>